<protein>
    <submittedName>
        <fullName evidence="2">Uncharacterized protein</fullName>
    </submittedName>
</protein>
<keyword evidence="1" id="KW-0175">Coiled coil</keyword>
<sequence>MGNLKIITVIFSLFALTWITYATELDDIKSSFTNVQTLIQKYEANLKALQTENETLKKTISELETRINSLSNPHPNTLPKGEGVISTQTWTTQKASSVEKYNQIIDKINNDSGNIFSNNNLSTNSTIWLFEFIEPDAFFISIDDGLNPTGVTAFKTKILYNYDKNLVLKVSWIFSLDYKSWYYITKFGKNPYAKSIRIRVKNPNYKWKLLQDSQVTNSSSTTTTTQVQPAQPTVTATTTTQTVTFEMVKNAYVNNKILDMLKLSNEYIKTDSNNIDVLRMRYRGFHMLGKYGDALIEIQKIQEIQWPNMNKVVACDGSIIAKLAKNNDLSKTYQDICKAAQ</sequence>
<gene>
    <name evidence="2" type="ORF">ACD_49C00074G0018</name>
</gene>
<dbReference type="AlphaFoldDB" id="K2AW54"/>
<proteinExistence type="predicted"/>
<comment type="caution">
    <text evidence="2">The sequence shown here is derived from an EMBL/GenBank/DDBJ whole genome shotgun (WGS) entry which is preliminary data.</text>
</comment>
<feature type="coiled-coil region" evidence="1">
    <location>
        <begin position="32"/>
        <end position="66"/>
    </location>
</feature>
<accession>K2AW54</accession>
<evidence type="ECO:0000256" key="1">
    <source>
        <dbReference type="SAM" id="Coils"/>
    </source>
</evidence>
<organism evidence="2">
    <name type="scientific">uncultured bacterium</name>
    <name type="common">gcode 4</name>
    <dbReference type="NCBI Taxonomy" id="1234023"/>
    <lineage>
        <taxon>Bacteria</taxon>
        <taxon>environmental samples</taxon>
    </lineage>
</organism>
<reference evidence="2" key="1">
    <citation type="journal article" date="2012" name="Science">
        <title>Fermentation, hydrogen, and sulfur metabolism in multiple uncultivated bacterial phyla.</title>
        <authorList>
            <person name="Wrighton K.C."/>
            <person name="Thomas B.C."/>
            <person name="Sharon I."/>
            <person name="Miller C.S."/>
            <person name="Castelle C.J."/>
            <person name="VerBerkmoes N.C."/>
            <person name="Wilkins M.J."/>
            <person name="Hettich R.L."/>
            <person name="Lipton M.S."/>
            <person name="Williams K.H."/>
            <person name="Long P.E."/>
            <person name="Banfield J.F."/>
        </authorList>
    </citation>
    <scope>NUCLEOTIDE SEQUENCE [LARGE SCALE GENOMIC DNA]</scope>
</reference>
<name>K2AW54_9BACT</name>
<evidence type="ECO:0000313" key="2">
    <source>
        <dbReference type="EMBL" id="EKD65941.1"/>
    </source>
</evidence>
<dbReference type="EMBL" id="AMFJ01021660">
    <property type="protein sequence ID" value="EKD65941.1"/>
    <property type="molecule type" value="Genomic_DNA"/>
</dbReference>